<dbReference type="Gene3D" id="3.90.550.10">
    <property type="entry name" value="Spore Coat Polysaccharide Biosynthesis Protein SpsA, Chain A"/>
    <property type="match status" value="1"/>
</dbReference>
<dbReference type="SUPFAM" id="SSF53448">
    <property type="entry name" value="Nucleotide-diphospho-sugar transferases"/>
    <property type="match status" value="1"/>
</dbReference>
<dbReference type="GO" id="GO:0016757">
    <property type="term" value="F:glycosyltransferase activity"/>
    <property type="evidence" value="ECO:0007669"/>
    <property type="project" value="UniProtKB-KW"/>
</dbReference>
<sequence length="269" mass="31062">MAYFYQFLQITYGKTYNKMRARISAVLITKNAQTLLEKCLDSVAFADEIVIVDSGSSDRTLAIASAYKAKVIHQDWLGFGPQKQLAVQAASHDWVLCLDADEWLSPELINEIKALLDNPQALAYQFPRCNRFMGRFLRHGEGYPDWSLRLFHRGHARWSDDLVHEYVIAETPVHKLRHELMHESGEDIALYLNKQNRYTSLQAEQLFQRGKHVGSAKLILSPLLRFVKFYVFRRGFLDGIPGLVHIVIGCFNSYIKYAKLIELRRLTNK</sequence>
<keyword evidence="3" id="KW-0808">Transferase</keyword>
<keyword evidence="3" id="KW-0328">Glycosyltransferase</keyword>
<name>A0ABV8ZQC3_9NEIS</name>
<comment type="caution">
    <text evidence="3">The sequence shown here is derived from an EMBL/GenBank/DDBJ whole genome shotgun (WGS) entry which is preliminary data.</text>
</comment>
<dbReference type="Pfam" id="PF00535">
    <property type="entry name" value="Glycos_transf_2"/>
    <property type="match status" value="1"/>
</dbReference>
<dbReference type="RefSeq" id="WP_231462186.1">
    <property type="nucleotide sequence ID" value="NZ_JAJOHW010000060.1"/>
</dbReference>
<dbReference type="EMBL" id="JBHSEK010000003">
    <property type="protein sequence ID" value="MFC4489162.1"/>
    <property type="molecule type" value="Genomic_DNA"/>
</dbReference>
<dbReference type="CDD" id="cd02511">
    <property type="entry name" value="Beta4Glucosyltransferase"/>
    <property type="match status" value="1"/>
</dbReference>
<evidence type="ECO:0000313" key="4">
    <source>
        <dbReference type="Proteomes" id="UP001595999"/>
    </source>
</evidence>
<proteinExistence type="inferred from homology"/>
<evidence type="ECO:0000259" key="2">
    <source>
        <dbReference type="Pfam" id="PF00535"/>
    </source>
</evidence>
<keyword evidence="4" id="KW-1185">Reference proteome</keyword>
<organism evidence="3 4">
    <name type="scientific">Chromobacterium aquaticum</name>
    <dbReference type="NCBI Taxonomy" id="467180"/>
    <lineage>
        <taxon>Bacteria</taxon>
        <taxon>Pseudomonadati</taxon>
        <taxon>Pseudomonadota</taxon>
        <taxon>Betaproteobacteria</taxon>
        <taxon>Neisseriales</taxon>
        <taxon>Chromobacteriaceae</taxon>
        <taxon>Chromobacterium</taxon>
    </lineage>
</organism>
<dbReference type="PANTHER" id="PTHR43630:SF2">
    <property type="entry name" value="GLYCOSYLTRANSFERASE"/>
    <property type="match status" value="1"/>
</dbReference>
<comment type="similarity">
    <text evidence="1">Belongs to the glycosyltransferase 2 family. WaaE/KdtX subfamily.</text>
</comment>
<reference evidence="4" key="1">
    <citation type="journal article" date="2019" name="Int. J. Syst. Evol. Microbiol.">
        <title>The Global Catalogue of Microorganisms (GCM) 10K type strain sequencing project: providing services to taxonomists for standard genome sequencing and annotation.</title>
        <authorList>
            <consortium name="The Broad Institute Genomics Platform"/>
            <consortium name="The Broad Institute Genome Sequencing Center for Infectious Disease"/>
            <person name="Wu L."/>
            <person name="Ma J."/>
        </authorList>
    </citation>
    <scope>NUCLEOTIDE SEQUENCE [LARGE SCALE GENOMIC DNA]</scope>
    <source>
        <strain evidence="4">CGMCC 4.7608</strain>
    </source>
</reference>
<dbReference type="Proteomes" id="UP001595999">
    <property type="component" value="Unassembled WGS sequence"/>
</dbReference>
<dbReference type="PANTHER" id="PTHR43630">
    <property type="entry name" value="POLY-BETA-1,6-N-ACETYL-D-GLUCOSAMINE SYNTHASE"/>
    <property type="match status" value="1"/>
</dbReference>
<dbReference type="EC" id="2.4.-.-" evidence="3"/>
<dbReference type="InterPro" id="IPR029044">
    <property type="entry name" value="Nucleotide-diphossugar_trans"/>
</dbReference>
<evidence type="ECO:0000313" key="3">
    <source>
        <dbReference type="EMBL" id="MFC4489162.1"/>
    </source>
</evidence>
<gene>
    <name evidence="3" type="ORF">ACFO0R_05990</name>
</gene>
<dbReference type="InterPro" id="IPR001173">
    <property type="entry name" value="Glyco_trans_2-like"/>
</dbReference>
<evidence type="ECO:0000256" key="1">
    <source>
        <dbReference type="ARBA" id="ARBA00038494"/>
    </source>
</evidence>
<protein>
    <submittedName>
        <fullName evidence="3">Glycosyltransferase family 2 protein</fullName>
        <ecNumber evidence="3">2.4.-.-</ecNumber>
    </submittedName>
</protein>
<feature type="domain" description="Glycosyltransferase 2-like" evidence="2">
    <location>
        <begin position="24"/>
        <end position="160"/>
    </location>
</feature>
<accession>A0ABV8ZQC3</accession>